<evidence type="ECO:0000256" key="3">
    <source>
        <dbReference type="ARBA" id="ARBA00011918"/>
    </source>
</evidence>
<reference evidence="11" key="1">
    <citation type="submission" date="2019-02" db="EMBL/GenBank/DDBJ databases">
        <title>Deep-cultivation of Planctomycetes and their phenomic and genomic characterization uncovers novel biology.</title>
        <authorList>
            <person name="Wiegand S."/>
            <person name="Jogler M."/>
            <person name="Boedeker C."/>
            <person name="Pinto D."/>
            <person name="Vollmers J."/>
            <person name="Rivas-Marin E."/>
            <person name="Kohn T."/>
            <person name="Peeters S.H."/>
            <person name="Heuer A."/>
            <person name="Rast P."/>
            <person name="Oberbeckmann S."/>
            <person name="Bunk B."/>
            <person name="Jeske O."/>
            <person name="Meyerdierks A."/>
            <person name="Storesund J.E."/>
            <person name="Kallscheuer N."/>
            <person name="Luecker S."/>
            <person name="Lage O.M."/>
            <person name="Pohl T."/>
            <person name="Merkel B.J."/>
            <person name="Hornburger P."/>
            <person name="Mueller R.-W."/>
            <person name="Bruemmer F."/>
            <person name="Labrenz M."/>
            <person name="Spormann A.M."/>
            <person name="Op den Camp H."/>
            <person name="Overmann J."/>
            <person name="Amann R."/>
            <person name="Jetten M.S.M."/>
            <person name="Mascher T."/>
            <person name="Medema M.H."/>
            <person name="Devos D.P."/>
            <person name="Kaster A.-K."/>
            <person name="Ovreas L."/>
            <person name="Rohde M."/>
            <person name="Galperin M.Y."/>
            <person name="Jogler C."/>
        </authorList>
    </citation>
    <scope>NUCLEOTIDE SEQUENCE [LARGE SCALE GENOMIC DNA]</scope>
    <source>
        <strain evidence="11">Pan97</strain>
    </source>
</reference>
<evidence type="ECO:0000259" key="9">
    <source>
        <dbReference type="Pfam" id="PF01035"/>
    </source>
</evidence>
<keyword evidence="6" id="KW-0227">DNA damage</keyword>
<evidence type="ECO:0000256" key="7">
    <source>
        <dbReference type="ARBA" id="ARBA00023204"/>
    </source>
</evidence>
<dbReference type="AlphaFoldDB" id="A0A518C8N2"/>
<organism evidence="10 11">
    <name type="scientific">Bremerella volcania</name>
    <dbReference type="NCBI Taxonomy" id="2527984"/>
    <lineage>
        <taxon>Bacteria</taxon>
        <taxon>Pseudomonadati</taxon>
        <taxon>Planctomycetota</taxon>
        <taxon>Planctomycetia</taxon>
        <taxon>Pirellulales</taxon>
        <taxon>Pirellulaceae</taxon>
        <taxon>Bremerella</taxon>
    </lineage>
</organism>
<keyword evidence="4 10" id="KW-0489">Methyltransferase</keyword>
<dbReference type="KEGG" id="bvo:Pan97_26140"/>
<dbReference type="InterPro" id="IPR036217">
    <property type="entry name" value="MethylDNA_cys_MeTrfase_DNAb"/>
</dbReference>
<dbReference type="GO" id="GO:0032259">
    <property type="term" value="P:methylation"/>
    <property type="evidence" value="ECO:0007669"/>
    <property type="project" value="UniProtKB-KW"/>
</dbReference>
<dbReference type="Proteomes" id="UP000318626">
    <property type="component" value="Chromosome"/>
</dbReference>
<evidence type="ECO:0000256" key="8">
    <source>
        <dbReference type="ARBA" id="ARBA00049348"/>
    </source>
</evidence>
<protein>
    <recommendedName>
        <fullName evidence="3">methylated-DNA--[protein]-cysteine S-methyltransferase</fullName>
        <ecNumber evidence="3">2.1.1.63</ecNumber>
    </recommendedName>
</protein>
<dbReference type="InterPro" id="IPR014048">
    <property type="entry name" value="MethylDNA_cys_MeTrfase_DNA-bd"/>
</dbReference>
<feature type="domain" description="Methylated-DNA-[protein]-cysteine S-methyltransferase DNA binding" evidence="9">
    <location>
        <begin position="92"/>
        <end position="173"/>
    </location>
</feature>
<dbReference type="InterPro" id="IPR001497">
    <property type="entry name" value="MethylDNA_cys_MeTrfase_AS"/>
</dbReference>
<evidence type="ECO:0000313" key="10">
    <source>
        <dbReference type="EMBL" id="QDU75581.1"/>
    </source>
</evidence>
<comment type="similarity">
    <text evidence="2">Belongs to the MGMT family.</text>
</comment>
<evidence type="ECO:0000256" key="2">
    <source>
        <dbReference type="ARBA" id="ARBA00008711"/>
    </source>
</evidence>
<comment type="catalytic activity">
    <reaction evidence="1">
        <text>a 4-O-methyl-thymidine in DNA + L-cysteinyl-[protein] = a thymidine in DNA + S-methyl-L-cysteinyl-[protein]</text>
        <dbReference type="Rhea" id="RHEA:53428"/>
        <dbReference type="Rhea" id="RHEA-COMP:10131"/>
        <dbReference type="Rhea" id="RHEA-COMP:10132"/>
        <dbReference type="Rhea" id="RHEA-COMP:13555"/>
        <dbReference type="Rhea" id="RHEA-COMP:13556"/>
        <dbReference type="ChEBI" id="CHEBI:29950"/>
        <dbReference type="ChEBI" id="CHEBI:82612"/>
        <dbReference type="ChEBI" id="CHEBI:137386"/>
        <dbReference type="ChEBI" id="CHEBI:137387"/>
        <dbReference type="EC" id="2.1.1.63"/>
    </reaction>
</comment>
<name>A0A518C8N2_9BACT</name>
<dbReference type="EMBL" id="CP036289">
    <property type="protein sequence ID" value="QDU75581.1"/>
    <property type="molecule type" value="Genomic_DNA"/>
</dbReference>
<dbReference type="FunFam" id="1.10.10.10:FF:000214">
    <property type="entry name" value="Methylated-DNA--protein-cysteine methyltransferase"/>
    <property type="match status" value="1"/>
</dbReference>
<evidence type="ECO:0000256" key="6">
    <source>
        <dbReference type="ARBA" id="ARBA00022763"/>
    </source>
</evidence>
<dbReference type="InterPro" id="IPR036388">
    <property type="entry name" value="WH-like_DNA-bd_sf"/>
</dbReference>
<keyword evidence="11" id="KW-1185">Reference proteome</keyword>
<dbReference type="NCBIfam" id="TIGR00589">
    <property type="entry name" value="ogt"/>
    <property type="match status" value="1"/>
</dbReference>
<accession>A0A518C8N2</accession>
<evidence type="ECO:0000256" key="4">
    <source>
        <dbReference type="ARBA" id="ARBA00022603"/>
    </source>
</evidence>
<dbReference type="Gene3D" id="1.10.10.10">
    <property type="entry name" value="Winged helix-like DNA-binding domain superfamily/Winged helix DNA-binding domain"/>
    <property type="match status" value="1"/>
</dbReference>
<proteinExistence type="inferred from homology"/>
<keyword evidence="5 10" id="KW-0808">Transferase</keyword>
<gene>
    <name evidence="10" type="primary">ogt</name>
    <name evidence="10" type="ORF">Pan97_26140</name>
</gene>
<evidence type="ECO:0000256" key="1">
    <source>
        <dbReference type="ARBA" id="ARBA00001286"/>
    </source>
</evidence>
<dbReference type="GO" id="GO:0006281">
    <property type="term" value="P:DNA repair"/>
    <property type="evidence" value="ECO:0007669"/>
    <property type="project" value="UniProtKB-KW"/>
</dbReference>
<dbReference type="OrthoDB" id="9783680at2"/>
<dbReference type="GO" id="GO:0003908">
    <property type="term" value="F:methylated-DNA-[protein]-cysteine S-methyltransferase activity"/>
    <property type="evidence" value="ECO:0007669"/>
    <property type="project" value="UniProtKB-EC"/>
</dbReference>
<dbReference type="CDD" id="cd06445">
    <property type="entry name" value="ATase"/>
    <property type="match status" value="1"/>
</dbReference>
<dbReference type="PANTHER" id="PTHR10815:SF13">
    <property type="entry name" value="METHYLATED-DNA--PROTEIN-CYSTEINE METHYLTRANSFERASE"/>
    <property type="match status" value="1"/>
</dbReference>
<sequence length="192" mass="21272">MTIQNGVTIKQDSTSFKSVQLETSLGPAEVSWMGEKLSRFAWLPKRAKPKRRSFPEDLTDTQQELLQDIADYAAGIRIDFADVPTDLSHGTPFQQRIWEACQRIPYGEVVTYGELARLAGRPGAARAVGTAMSQNRIPLIIPCHRVISAGNKIGGFTSPQGISLKKQLLDLEAGGPTDFRMPQKSNYRKMPK</sequence>
<evidence type="ECO:0000313" key="11">
    <source>
        <dbReference type="Proteomes" id="UP000318626"/>
    </source>
</evidence>
<dbReference type="RefSeq" id="WP_144973071.1">
    <property type="nucleotide sequence ID" value="NZ_CP036289.1"/>
</dbReference>
<dbReference type="PROSITE" id="PS00374">
    <property type="entry name" value="MGMT"/>
    <property type="match status" value="1"/>
</dbReference>
<evidence type="ECO:0000256" key="5">
    <source>
        <dbReference type="ARBA" id="ARBA00022679"/>
    </source>
</evidence>
<dbReference type="SUPFAM" id="SSF46767">
    <property type="entry name" value="Methylated DNA-protein cysteine methyltransferase, C-terminal domain"/>
    <property type="match status" value="1"/>
</dbReference>
<comment type="catalytic activity">
    <reaction evidence="8">
        <text>a 6-O-methyl-2'-deoxyguanosine in DNA + L-cysteinyl-[protein] = S-methyl-L-cysteinyl-[protein] + a 2'-deoxyguanosine in DNA</text>
        <dbReference type="Rhea" id="RHEA:24000"/>
        <dbReference type="Rhea" id="RHEA-COMP:10131"/>
        <dbReference type="Rhea" id="RHEA-COMP:10132"/>
        <dbReference type="Rhea" id="RHEA-COMP:11367"/>
        <dbReference type="Rhea" id="RHEA-COMP:11368"/>
        <dbReference type="ChEBI" id="CHEBI:29950"/>
        <dbReference type="ChEBI" id="CHEBI:82612"/>
        <dbReference type="ChEBI" id="CHEBI:85445"/>
        <dbReference type="ChEBI" id="CHEBI:85448"/>
        <dbReference type="EC" id="2.1.1.63"/>
    </reaction>
</comment>
<keyword evidence="7" id="KW-0234">DNA repair</keyword>
<dbReference type="Pfam" id="PF01035">
    <property type="entry name" value="DNA_binding_1"/>
    <property type="match status" value="1"/>
</dbReference>
<dbReference type="EC" id="2.1.1.63" evidence="3"/>
<dbReference type="PANTHER" id="PTHR10815">
    <property type="entry name" value="METHYLATED-DNA--PROTEIN-CYSTEINE METHYLTRANSFERASE"/>
    <property type="match status" value="1"/>
</dbReference>